<evidence type="ECO:0000313" key="8">
    <source>
        <dbReference type="Proteomes" id="UP000582090"/>
    </source>
</evidence>
<reference evidence="7 8" key="1">
    <citation type="submission" date="2020-08" db="EMBL/GenBank/DDBJ databases">
        <title>Genomic Encyclopedia of Type Strains, Phase IV (KMG-IV): sequencing the most valuable type-strain genomes for metagenomic binning, comparative biology and taxonomic classification.</title>
        <authorList>
            <person name="Goeker M."/>
        </authorList>
    </citation>
    <scope>NUCLEOTIDE SEQUENCE [LARGE SCALE GENOMIC DNA]</scope>
    <source>
        <strain evidence="7 8">DSM 26575</strain>
    </source>
</reference>
<gene>
    <name evidence="7" type="ORF">GGQ67_004609</name>
</gene>
<accession>A0A7W6CUZ3</accession>
<evidence type="ECO:0000256" key="3">
    <source>
        <dbReference type="ARBA" id="ARBA00022989"/>
    </source>
</evidence>
<keyword evidence="3 5" id="KW-1133">Transmembrane helix</keyword>
<evidence type="ECO:0000313" key="7">
    <source>
        <dbReference type="EMBL" id="MBB3966916.1"/>
    </source>
</evidence>
<proteinExistence type="predicted"/>
<dbReference type="EMBL" id="JACIDW010000025">
    <property type="protein sequence ID" value="MBB3966916.1"/>
    <property type="molecule type" value="Genomic_DNA"/>
</dbReference>
<feature type="transmembrane region" description="Helical" evidence="5">
    <location>
        <begin position="126"/>
        <end position="144"/>
    </location>
</feature>
<dbReference type="InterPro" id="IPR009915">
    <property type="entry name" value="NnrU_dom"/>
</dbReference>
<feature type="transmembrane region" description="Helical" evidence="5">
    <location>
        <begin position="36"/>
        <end position="56"/>
    </location>
</feature>
<dbReference type="Pfam" id="PF07298">
    <property type="entry name" value="NnrU"/>
    <property type="match status" value="1"/>
</dbReference>
<feature type="transmembrane region" description="Helical" evidence="5">
    <location>
        <begin position="76"/>
        <end position="95"/>
    </location>
</feature>
<dbReference type="GO" id="GO:0016020">
    <property type="term" value="C:membrane"/>
    <property type="evidence" value="ECO:0007669"/>
    <property type="project" value="UniProtKB-SubCell"/>
</dbReference>
<evidence type="ECO:0000256" key="2">
    <source>
        <dbReference type="ARBA" id="ARBA00022692"/>
    </source>
</evidence>
<evidence type="ECO:0000256" key="1">
    <source>
        <dbReference type="ARBA" id="ARBA00004141"/>
    </source>
</evidence>
<keyword evidence="4 5" id="KW-0472">Membrane</keyword>
<evidence type="ECO:0000259" key="6">
    <source>
        <dbReference type="Pfam" id="PF07298"/>
    </source>
</evidence>
<keyword evidence="8" id="KW-1185">Reference proteome</keyword>
<name>A0A7W6CUZ3_9HYPH</name>
<feature type="domain" description="NnrU" evidence="6">
    <location>
        <begin position="3"/>
        <end position="191"/>
    </location>
</feature>
<dbReference type="AlphaFoldDB" id="A0A7W6CUZ3"/>
<comment type="caution">
    <text evidence="7">The sequence shown here is derived from an EMBL/GenBank/DDBJ whole genome shotgun (WGS) entry which is preliminary data.</text>
</comment>
<feature type="transmembrane region" description="Helical" evidence="5">
    <location>
        <begin position="6"/>
        <end position="24"/>
    </location>
</feature>
<dbReference type="RefSeq" id="WP_183902380.1">
    <property type="nucleotide sequence ID" value="NZ_JACIDW010000025.1"/>
</dbReference>
<protein>
    <submittedName>
        <fullName evidence="7">Putative membrane protein</fullName>
    </submittedName>
</protein>
<keyword evidence="2 5" id="KW-0812">Transmembrane</keyword>
<evidence type="ECO:0000256" key="5">
    <source>
        <dbReference type="SAM" id="Phobius"/>
    </source>
</evidence>
<evidence type="ECO:0000256" key="4">
    <source>
        <dbReference type="ARBA" id="ARBA00023136"/>
    </source>
</evidence>
<comment type="subcellular location">
    <subcellularLocation>
        <location evidence="1">Membrane</location>
        <topology evidence="1">Multi-pass membrane protein</topology>
    </subcellularLocation>
</comment>
<dbReference type="Proteomes" id="UP000582090">
    <property type="component" value="Unassembled WGS sequence"/>
</dbReference>
<organism evidence="7 8">
    <name type="scientific">Rhizobium metallidurans</name>
    <dbReference type="NCBI Taxonomy" id="1265931"/>
    <lineage>
        <taxon>Bacteria</taxon>
        <taxon>Pseudomonadati</taxon>
        <taxon>Pseudomonadota</taxon>
        <taxon>Alphaproteobacteria</taxon>
        <taxon>Hyphomicrobiales</taxon>
        <taxon>Rhizobiaceae</taxon>
        <taxon>Rhizobium/Agrobacterium group</taxon>
        <taxon>Rhizobium</taxon>
    </lineage>
</organism>
<sequence length="194" mass="21492">MQLLILSLVLFIGLHLIRVVVPDLRRAMIDKLGKPVWGAVHGILSIVTLLFLAYAFDQARGMYGTLYNPPVWVAHITLTLMLIAVICLVAGFLPAGHIRTKLKFPLLVAIKIWALSHLLANGEPEAIVLFGAFLAWAVLLRISMKQRLRNGEIKLPVFVSAKYDLYAVIIGVVLWAAILFKLHELVIGVSPLVM</sequence>
<feature type="transmembrane region" description="Helical" evidence="5">
    <location>
        <begin position="165"/>
        <end position="183"/>
    </location>
</feature>
<feature type="transmembrane region" description="Helical" evidence="5">
    <location>
        <begin position="102"/>
        <end position="120"/>
    </location>
</feature>